<keyword evidence="4" id="KW-0963">Cytoplasm</keyword>
<evidence type="ECO:0000256" key="5">
    <source>
        <dbReference type="ARBA" id="ARBA00023212"/>
    </source>
</evidence>
<dbReference type="Ensembl" id="ENSPTET00000045807.1">
    <property type="protein sequence ID" value="ENSPTEP00000033434.1"/>
    <property type="gene ID" value="ENSPTEG00000031918.1"/>
</dbReference>
<evidence type="ECO:0000256" key="2">
    <source>
        <dbReference type="ARBA" id="ARBA00004300"/>
    </source>
</evidence>
<comment type="subcellular location">
    <subcellularLocation>
        <location evidence="2">Cytoplasm</location>
        <location evidence="2">Cytoskeleton</location>
        <location evidence="2">Microtubule organizing center</location>
        <location evidence="2">Centrosome</location>
    </subcellularLocation>
    <subcellularLocation>
        <location evidence="1">Cytoplasm</location>
        <location evidence="1">Cytoskeleton</location>
        <location evidence="1">Spindle</location>
    </subcellularLocation>
</comment>
<reference evidence="7" key="1">
    <citation type="submission" date="2025-08" db="UniProtKB">
        <authorList>
            <consortium name="Ensembl"/>
        </authorList>
    </citation>
    <scope>IDENTIFICATION</scope>
</reference>
<accession>A0A8C9IAN2</accession>
<feature type="region of interest" description="Disordered" evidence="6">
    <location>
        <begin position="108"/>
        <end position="128"/>
    </location>
</feature>
<keyword evidence="8" id="KW-1185">Reference proteome</keyword>
<dbReference type="InterPro" id="IPR024332">
    <property type="entry name" value="MOZART2"/>
</dbReference>
<keyword evidence="5" id="KW-0206">Cytoskeleton</keyword>
<feature type="region of interest" description="Disordered" evidence="6">
    <location>
        <begin position="1"/>
        <end position="49"/>
    </location>
</feature>
<feature type="compositionally biased region" description="Polar residues" evidence="6">
    <location>
        <begin position="183"/>
        <end position="195"/>
    </location>
</feature>
<evidence type="ECO:0000256" key="1">
    <source>
        <dbReference type="ARBA" id="ARBA00004186"/>
    </source>
</evidence>
<dbReference type="Proteomes" id="UP000694416">
    <property type="component" value="Unplaced"/>
</dbReference>
<name>A0A8C9IAN2_9PRIM</name>
<proteinExistence type="inferred from homology"/>
<evidence type="ECO:0000313" key="7">
    <source>
        <dbReference type="Ensembl" id="ENSPTEP00000033434.1"/>
    </source>
</evidence>
<dbReference type="PANTHER" id="PTHR28578">
    <property type="entry name" value="MITOTIC-SPINDLE ORGANIZING PROTEIN 2A-RELATED"/>
    <property type="match status" value="1"/>
</dbReference>
<dbReference type="PANTHER" id="PTHR28578:SF2">
    <property type="entry name" value="MITOTIC-SPINDLE ORGANIZING PROTEIN 2"/>
    <property type="match status" value="1"/>
</dbReference>
<dbReference type="Pfam" id="PF12926">
    <property type="entry name" value="MOZART2"/>
    <property type="match status" value="1"/>
</dbReference>
<evidence type="ECO:0000256" key="3">
    <source>
        <dbReference type="ARBA" id="ARBA00007286"/>
    </source>
</evidence>
<feature type="compositionally biased region" description="Polar residues" evidence="6">
    <location>
        <begin position="108"/>
        <end position="122"/>
    </location>
</feature>
<evidence type="ECO:0000313" key="8">
    <source>
        <dbReference type="Proteomes" id="UP000694416"/>
    </source>
</evidence>
<dbReference type="AlphaFoldDB" id="A0A8C9IAN2"/>
<organism evidence="7 8">
    <name type="scientific">Piliocolobus tephrosceles</name>
    <name type="common">Ugandan red Colobus</name>
    <dbReference type="NCBI Taxonomy" id="591936"/>
    <lineage>
        <taxon>Eukaryota</taxon>
        <taxon>Metazoa</taxon>
        <taxon>Chordata</taxon>
        <taxon>Craniata</taxon>
        <taxon>Vertebrata</taxon>
        <taxon>Euteleostomi</taxon>
        <taxon>Mammalia</taxon>
        <taxon>Eutheria</taxon>
        <taxon>Euarchontoglires</taxon>
        <taxon>Primates</taxon>
        <taxon>Haplorrhini</taxon>
        <taxon>Catarrhini</taxon>
        <taxon>Cercopithecidae</taxon>
        <taxon>Colobinae</taxon>
        <taxon>Piliocolobus</taxon>
    </lineage>
</organism>
<evidence type="ECO:0000256" key="4">
    <source>
        <dbReference type="ARBA" id="ARBA00022490"/>
    </source>
</evidence>
<dbReference type="GO" id="GO:0005819">
    <property type="term" value="C:spindle"/>
    <property type="evidence" value="ECO:0007669"/>
    <property type="project" value="UniProtKB-SubCell"/>
</dbReference>
<evidence type="ECO:0000256" key="6">
    <source>
        <dbReference type="SAM" id="MobiDB-lite"/>
    </source>
</evidence>
<comment type="similarity">
    <text evidence="3">Belongs to the MOZART2 family.</text>
</comment>
<reference evidence="7" key="2">
    <citation type="submission" date="2025-09" db="UniProtKB">
        <authorList>
            <consortium name="Ensembl"/>
        </authorList>
    </citation>
    <scope>IDENTIFICATION</scope>
</reference>
<protein>
    <submittedName>
        <fullName evidence="7">Uncharacterized protein</fullName>
    </submittedName>
</protein>
<sequence length="211" mass="21995">PAAQVPGRGRAAPLGLEAAGQKLSLRGKKALSAEEMDMGPGPRRAGRAHRPGVCPCQDPGGPAEVEHGPLDVFQMLKSMCAWQRLASEPQDSGAGRVSAHVERASILSARNSSPTARPTFSSGPRPAASRVLPHSLAATHSPFSPALPHSLRLSCCLFFLRNKGSTSLGGAVALLKCSDRKGSSQGTPRQPSATRLPTWGRPGKSPMRGST</sequence>
<dbReference type="GO" id="GO:0005813">
    <property type="term" value="C:centrosome"/>
    <property type="evidence" value="ECO:0007669"/>
    <property type="project" value="UniProtKB-SubCell"/>
</dbReference>
<feature type="region of interest" description="Disordered" evidence="6">
    <location>
        <begin position="179"/>
        <end position="211"/>
    </location>
</feature>